<organismHost>
    <name type="scientific">Rosellinia necatrix</name>
    <name type="common">White root-rot fungus</name>
    <dbReference type="NCBI Taxonomy" id="77044"/>
</organismHost>
<reference evidence="2" key="1">
    <citation type="journal article" date="2002" name="Virus Genes">
        <title>Nucleotide sequences of double-stranded RNA segments from a hypovirulent strain of the white root rot fungus Rosellinia necatrix: possibility of the first member of the Reoviridae from fungus.</title>
        <authorList>
            <person name="Osaki H."/>
            <person name="Wei C.Z."/>
            <person name="Arakawa M."/>
            <person name="Iwanami T."/>
            <person name="Nomura K."/>
            <person name="Matsumoto N."/>
            <person name="Ohtsu Y."/>
        </authorList>
    </citation>
    <scope>NUCLEOTIDE SEQUENCE [LARGE SCALE GENOMIC DNA]</scope>
</reference>
<reference evidence="1 2" key="3">
    <citation type="journal article" date="2004" name="Arch. Virol.">
        <title>Complete nucleotide sequences of genome segments 1 and 3 of Rosellinia anti-rot virus in the family Reoviridae.</title>
        <authorList>
            <person name="Wei C.Z."/>
            <person name="Osaki H."/>
            <person name="Iwanami T."/>
            <person name="Matsumoto N."/>
            <person name="Ohtsu Y."/>
        </authorList>
    </citation>
    <scope>NUCLEOTIDE SEQUENCE [LARGE SCALE GENOMIC DNA]</scope>
</reference>
<sequence>MELFSLNAPSTLQSQFLPLSTFISHINQPLQPHHIRIRSLVKDVLINVDQDHPPAEVSFSHPPLDDLLFLGVLSVRTFVPLEEVLTPKRARDDPAAPENRIISAAFEAGNSVLDGYRQLFSDLATTIDVAEQRISDWFVFLPCVKMCMQFRMLKYNIDSLRDLICVKMSRDEMQDIFLRHALQFISSWHKYVPRSHHLLRPQRYLLVNIDLHSLSWSLQGKYVAYNVHFLESRDIRSLDLAIRRQSRPCGYHPRQNFGLLHYFSFQDVSDMDKRQTFLSLRTASNTQRGIAMTRETRVVECLRTNVSCSRFVNVLASASLVGYCGVDVHIKVEKDLESVVTYVDSICQRELLREHYVELFHRNLWGPFKYYEMISTGASTLPVGEMLNIVPRRVALSDVAGGTNCRLLRGPLRDPLPVSMYRRYVTRLNVVDTGVESRYDNCGLVCALPPAANGTFMGDADEVISTAISSTRYPSTSRPPVLSVPLGDSPHANAQNVGFKGPAAEYMSSVVTSRRNVLPQISFDWIGGDSDDVRNARQIVMRLMTSVDGWLLDEDRNSATDVPFINAAIFSILVTAQLTSQGLAQTASGSVRLTCVNTPFSVQRSMAWIGDVVLLNHAYVSPTDADGFNELGGSVICYVDGMESDEDETLLWLEGILRCISGELSLVFLVRRPTYRVLEMFFDSLSTTYTMGVFTEPLLDNELGVSIACQILEAPIALTMFSATALGRASSVLYSVQAHLVHDSTLDPFSSWLAHGDAVQFRSAGWKMERPESLFDDVIAYVGAIAHVGRIWKWLDHNGHMRYSAHGRVGYCRWTESSRLGDELAIRTVDAPVLKVSRTAPDMPNEVRPRVCDALAYLSAWTATWMVGLTRADWYVNVRCVVDIGGRDGRMSGPWVDKRYVIVDPGNVVGEARQYQARGRTGDPLDFDFVNPDITIRHLIDAGIFSQAEFDAGTVMFLFSHVIINACRTPTAQLAAITAIRQRLVGPKVVVHNCGEIERGQTLSHLTDWRRYREISWGQNKWISPKYPSPPQSIAVSQFIVDGWTVMHPSLHDVRNANFGFAHVPSYEARLILPAVILSTVWAVSF</sequence>
<evidence type="ECO:0000313" key="1">
    <source>
        <dbReference type="EMBL" id="BAC98432.1"/>
    </source>
</evidence>
<organism evidence="1 2">
    <name type="scientific">Rosellinia necatrix mycoreovirus 3 (isolate W370)</name>
    <name type="common">RnMYRV-3</name>
    <name type="synonym">Rosellinia anti-rot virus</name>
    <dbReference type="NCBI Taxonomy" id="311229"/>
    <lineage>
        <taxon>Viruses</taxon>
        <taxon>Riboviria</taxon>
        <taxon>Orthornavirae</taxon>
        <taxon>Duplornaviricota</taxon>
        <taxon>Resentoviricetes</taxon>
        <taxon>Reovirales</taxon>
        <taxon>Spinareoviridae</taxon>
        <taxon>Mycoreovirus</taxon>
        <taxon>Mycoreovirus roselliniae</taxon>
    </lineage>
</organism>
<name>Q76H86_MYRVW</name>
<accession>Q76H86</accession>
<protein>
    <submittedName>
        <fullName evidence="1">Hypothecial protein</fullName>
    </submittedName>
</protein>
<dbReference type="EMBL" id="AB102675">
    <property type="protein sequence ID" value="BAC98432.1"/>
    <property type="molecule type" value="Genomic_RNA"/>
</dbReference>
<dbReference type="OrthoDB" id="26699at10239"/>
<evidence type="ECO:0000313" key="2">
    <source>
        <dbReference type="Proteomes" id="UP000151058"/>
    </source>
</evidence>
<dbReference type="Pfam" id="PF18965">
    <property type="entry name" value="VP3-like"/>
    <property type="match status" value="1"/>
</dbReference>
<dbReference type="InterPro" id="IPR045917">
    <property type="entry name" value="VP3-like"/>
</dbReference>
<keyword evidence="2" id="KW-1185">Reference proteome</keyword>
<reference evidence="2" key="2">
    <citation type="journal article" date="2003" name="J. Gen. Virol.">
        <title>Molecular characterization of dsRNA segments 2 and 5 and electron microscopy of a novel reovirus from a hypovirulent isolate, W370, of the plant pathogen Rosellinia necatrix.</title>
        <authorList>
            <person name="Wei C.Z."/>
            <person name="Osaki H."/>
            <person name="Iwanami T."/>
            <person name="Matsumoto N."/>
            <person name="Ohtsu Y."/>
        </authorList>
    </citation>
    <scope>NUCLEOTIDE SEQUENCE [LARGE SCALE GENOMIC DNA]</scope>
</reference>
<dbReference type="KEGG" id="vg:3776071"/>
<dbReference type="GeneID" id="3776071"/>
<dbReference type="RefSeq" id="YP_392479.1">
    <property type="nucleotide sequence ID" value="NC_007536.1"/>
</dbReference>
<gene>
    <name evidence="1" type="primary">P3</name>
</gene>
<proteinExistence type="predicted"/>
<dbReference type="Proteomes" id="UP000151058">
    <property type="component" value="Genome"/>
</dbReference>